<dbReference type="EMBL" id="BMAT01005167">
    <property type="protein sequence ID" value="GFR88553.1"/>
    <property type="molecule type" value="Genomic_DNA"/>
</dbReference>
<sequence length="141" mass="16651">MIMNNRWCLKSTPTQGLPTISSIAQPHIRRDAAQKIFKRIEDMVHNIPLYKEAPTTRRLSSRNPFYNAKIENLNTREERRKEWKNNIPTGGRIITNPSQPFPDFTTLRRKHWVIANRLGTWHAKTAYTMHKWKLKGSQKCQ</sequence>
<evidence type="ECO:0000313" key="2">
    <source>
        <dbReference type="Proteomes" id="UP000762676"/>
    </source>
</evidence>
<name>A0AAV4GRY6_9GAST</name>
<gene>
    <name evidence="1" type="ORF">ElyMa_002521000</name>
</gene>
<reference evidence="1 2" key="1">
    <citation type="journal article" date="2021" name="Elife">
        <title>Chloroplast acquisition without the gene transfer in kleptoplastic sea slugs, Plakobranchus ocellatus.</title>
        <authorList>
            <person name="Maeda T."/>
            <person name="Takahashi S."/>
            <person name="Yoshida T."/>
            <person name="Shimamura S."/>
            <person name="Takaki Y."/>
            <person name="Nagai Y."/>
            <person name="Toyoda A."/>
            <person name="Suzuki Y."/>
            <person name="Arimoto A."/>
            <person name="Ishii H."/>
            <person name="Satoh N."/>
            <person name="Nishiyama T."/>
            <person name="Hasebe M."/>
            <person name="Maruyama T."/>
            <person name="Minagawa J."/>
            <person name="Obokata J."/>
            <person name="Shigenobu S."/>
        </authorList>
    </citation>
    <scope>NUCLEOTIDE SEQUENCE [LARGE SCALE GENOMIC DNA]</scope>
</reference>
<dbReference type="AlphaFoldDB" id="A0AAV4GRY6"/>
<accession>A0AAV4GRY6</accession>
<organism evidence="1 2">
    <name type="scientific">Elysia marginata</name>
    <dbReference type="NCBI Taxonomy" id="1093978"/>
    <lineage>
        <taxon>Eukaryota</taxon>
        <taxon>Metazoa</taxon>
        <taxon>Spiralia</taxon>
        <taxon>Lophotrochozoa</taxon>
        <taxon>Mollusca</taxon>
        <taxon>Gastropoda</taxon>
        <taxon>Heterobranchia</taxon>
        <taxon>Euthyneura</taxon>
        <taxon>Panpulmonata</taxon>
        <taxon>Sacoglossa</taxon>
        <taxon>Placobranchoidea</taxon>
        <taxon>Plakobranchidae</taxon>
        <taxon>Elysia</taxon>
    </lineage>
</organism>
<evidence type="ECO:0000313" key="1">
    <source>
        <dbReference type="EMBL" id="GFR88553.1"/>
    </source>
</evidence>
<comment type="caution">
    <text evidence="1">The sequence shown here is derived from an EMBL/GenBank/DDBJ whole genome shotgun (WGS) entry which is preliminary data.</text>
</comment>
<keyword evidence="2" id="KW-1185">Reference proteome</keyword>
<dbReference type="Proteomes" id="UP000762676">
    <property type="component" value="Unassembled WGS sequence"/>
</dbReference>
<protein>
    <submittedName>
        <fullName evidence="1">Uncharacterized protein</fullName>
    </submittedName>
</protein>
<proteinExistence type="predicted"/>